<evidence type="ECO:0008006" key="4">
    <source>
        <dbReference type="Google" id="ProtNLM"/>
    </source>
</evidence>
<feature type="transmembrane region" description="Helical" evidence="1">
    <location>
        <begin position="52"/>
        <end position="74"/>
    </location>
</feature>
<organism evidence="2 3">
    <name type="scientific">Candidatus Eisenbergiella merdigallinarum</name>
    <dbReference type="NCBI Taxonomy" id="2838552"/>
    <lineage>
        <taxon>Bacteria</taxon>
        <taxon>Bacillati</taxon>
        <taxon>Bacillota</taxon>
        <taxon>Clostridia</taxon>
        <taxon>Lachnospirales</taxon>
        <taxon>Lachnospiraceae</taxon>
        <taxon>Eisenbergiella</taxon>
    </lineage>
</organism>
<reference evidence="2" key="2">
    <citation type="submission" date="2021-04" db="EMBL/GenBank/DDBJ databases">
        <authorList>
            <person name="Gilroy R."/>
        </authorList>
    </citation>
    <scope>NUCLEOTIDE SEQUENCE</scope>
    <source>
        <strain evidence="2">USAMLcec3-2134</strain>
    </source>
</reference>
<evidence type="ECO:0000313" key="3">
    <source>
        <dbReference type="Proteomes" id="UP000886883"/>
    </source>
</evidence>
<dbReference type="AlphaFoldDB" id="A0A9D2SDP1"/>
<name>A0A9D2SDP1_9FIRM</name>
<sequence>MRKQETERIISEYFQEEARRVPVPSDLKAGIDRRIQLAGRSRKMKLFSAKKIVIAAAAVALLGSITAVAAGHIATSESHSSVLDQVEDYGKIDSVRQEVGFDFPSLESFSNGFAFQYALPIDGSDYDEDGNVLGVYKTVGLSYSDGTQDVNIYINELSAASESDSDADEPSAVRPVWSGEKAGIPMTVTQTVYKFVPPDYELTEEDLQLQASGDVVFSYGSDEVITKTSYSCMFDYDGLSYDIMGFDLTLQPEALADMAAELIAAGK</sequence>
<gene>
    <name evidence="2" type="ORF">H9763_05110</name>
</gene>
<comment type="caution">
    <text evidence="2">The sequence shown here is derived from an EMBL/GenBank/DDBJ whole genome shotgun (WGS) entry which is preliminary data.</text>
</comment>
<proteinExistence type="predicted"/>
<protein>
    <recommendedName>
        <fullName evidence="4">DUF4367 domain-containing protein</fullName>
    </recommendedName>
</protein>
<dbReference type="Proteomes" id="UP000886883">
    <property type="component" value="Unassembled WGS sequence"/>
</dbReference>
<reference evidence="2" key="1">
    <citation type="journal article" date="2021" name="PeerJ">
        <title>Extensive microbial diversity within the chicken gut microbiome revealed by metagenomics and culture.</title>
        <authorList>
            <person name="Gilroy R."/>
            <person name="Ravi A."/>
            <person name="Getino M."/>
            <person name="Pursley I."/>
            <person name="Horton D.L."/>
            <person name="Alikhan N.F."/>
            <person name="Baker D."/>
            <person name="Gharbi K."/>
            <person name="Hall N."/>
            <person name="Watson M."/>
            <person name="Adriaenssens E.M."/>
            <person name="Foster-Nyarko E."/>
            <person name="Jarju S."/>
            <person name="Secka A."/>
            <person name="Antonio M."/>
            <person name="Oren A."/>
            <person name="Chaudhuri R.R."/>
            <person name="La Ragione R."/>
            <person name="Hildebrand F."/>
            <person name="Pallen M.J."/>
        </authorList>
    </citation>
    <scope>NUCLEOTIDE SEQUENCE</scope>
    <source>
        <strain evidence="2">USAMLcec3-2134</strain>
    </source>
</reference>
<keyword evidence="1" id="KW-0472">Membrane</keyword>
<evidence type="ECO:0000256" key="1">
    <source>
        <dbReference type="SAM" id="Phobius"/>
    </source>
</evidence>
<evidence type="ECO:0000313" key="2">
    <source>
        <dbReference type="EMBL" id="HJB90832.1"/>
    </source>
</evidence>
<keyword evidence="1" id="KW-1133">Transmembrane helix</keyword>
<dbReference type="EMBL" id="DWXE01000017">
    <property type="protein sequence ID" value="HJB90832.1"/>
    <property type="molecule type" value="Genomic_DNA"/>
</dbReference>
<accession>A0A9D2SDP1</accession>
<keyword evidence="1" id="KW-0812">Transmembrane</keyword>